<dbReference type="PANTHER" id="PTHR35458:SF8">
    <property type="entry name" value="SLR0650 PROTEIN"/>
    <property type="match status" value="1"/>
</dbReference>
<evidence type="ECO:0000259" key="2">
    <source>
        <dbReference type="Pfam" id="PF01936"/>
    </source>
</evidence>
<name>A0A7C4XKE1_UNCW3</name>
<dbReference type="GO" id="GO:0004540">
    <property type="term" value="F:RNA nuclease activity"/>
    <property type="evidence" value="ECO:0007669"/>
    <property type="project" value="InterPro"/>
</dbReference>
<evidence type="ECO:0000256" key="1">
    <source>
        <dbReference type="SAM" id="Coils"/>
    </source>
</evidence>
<feature type="domain" description="NYN" evidence="2">
    <location>
        <begin position="150"/>
        <end position="299"/>
    </location>
</feature>
<dbReference type="CDD" id="cd10911">
    <property type="entry name" value="PIN_LabA"/>
    <property type="match status" value="1"/>
</dbReference>
<dbReference type="Gene3D" id="3.40.50.1010">
    <property type="entry name" value="5'-nuclease"/>
    <property type="match status" value="1"/>
</dbReference>
<dbReference type="Pfam" id="PF01936">
    <property type="entry name" value="NYN"/>
    <property type="match status" value="1"/>
</dbReference>
<dbReference type="PANTHER" id="PTHR35458">
    <property type="entry name" value="SLR0755 PROTEIN"/>
    <property type="match status" value="1"/>
</dbReference>
<evidence type="ECO:0000313" key="3">
    <source>
        <dbReference type="EMBL" id="HGV97656.1"/>
    </source>
</evidence>
<keyword evidence="1" id="KW-0175">Coiled coil</keyword>
<gene>
    <name evidence="3" type="ORF">ENV60_05105</name>
</gene>
<dbReference type="InterPro" id="IPR021139">
    <property type="entry name" value="NYN"/>
</dbReference>
<protein>
    <submittedName>
        <fullName evidence="3">NYN domain-containing protein</fullName>
    </submittedName>
</protein>
<comment type="caution">
    <text evidence="3">The sequence shown here is derived from an EMBL/GenBank/DDBJ whole genome shotgun (WGS) entry which is preliminary data.</text>
</comment>
<dbReference type="InterPro" id="IPR047140">
    <property type="entry name" value="LabA"/>
</dbReference>
<reference evidence="3" key="1">
    <citation type="journal article" date="2020" name="mSystems">
        <title>Genome- and Community-Level Interaction Insights into Carbon Utilization and Element Cycling Functions of Hydrothermarchaeota in Hydrothermal Sediment.</title>
        <authorList>
            <person name="Zhou Z."/>
            <person name="Liu Y."/>
            <person name="Xu W."/>
            <person name="Pan J."/>
            <person name="Luo Z.H."/>
            <person name="Li M."/>
        </authorList>
    </citation>
    <scope>NUCLEOTIDE SEQUENCE [LARGE SCALE GENOMIC DNA]</scope>
    <source>
        <strain evidence="3">SpSt-774</strain>
    </source>
</reference>
<dbReference type="EMBL" id="DTGZ01000093">
    <property type="protein sequence ID" value="HGV97656.1"/>
    <property type="molecule type" value="Genomic_DNA"/>
</dbReference>
<accession>A0A7C4XKE1</accession>
<sequence length="305" mass="35186">MLKEKEEINKKLNEALLISKEENRKLLKEIGELRKANESLQSEVSRLKVSKETPDGLSEIKHLEKEVEKVRYFLEKLVQNENTIISIPERLQTTILRQVDEIKKNFADLIANEQKNFINLKQTIIEEIKKHQTESKSQVKEEAKKIAIERIAIFADAENLYHSAKECFNGKISYEKLLTLVTGQNRYLVKAIAYVVKSYDHDPKPFITSLEKIGFEVKVKEPRFRSDGSAKANWDMGIALDILNLLDKIDTIVLASGDGDFVPLINYIKTKGKRIEVFSFPKNTAYDLIEVADRFYPLDEKIAWV</sequence>
<feature type="coiled-coil region" evidence="1">
    <location>
        <begin position="2"/>
        <end position="50"/>
    </location>
</feature>
<proteinExistence type="predicted"/>
<dbReference type="AlphaFoldDB" id="A0A7C4XKE1"/>
<organism evidence="3">
    <name type="scientific">candidate division WOR-3 bacterium</name>
    <dbReference type="NCBI Taxonomy" id="2052148"/>
    <lineage>
        <taxon>Bacteria</taxon>
        <taxon>Bacteria division WOR-3</taxon>
    </lineage>
</organism>